<evidence type="ECO:0000259" key="4">
    <source>
        <dbReference type="Pfam" id="PF20147"/>
    </source>
</evidence>
<evidence type="ECO:0000313" key="6">
    <source>
        <dbReference type="Proteomes" id="UP000696485"/>
    </source>
</evidence>
<name>A0A9P5SSW4_9FUNG</name>
<comment type="subcellular location">
    <subcellularLocation>
        <location evidence="1">Host cell</location>
    </subcellularLocation>
    <subcellularLocation>
        <location evidence="2">Secreted</location>
    </subcellularLocation>
</comment>
<keyword evidence="3" id="KW-0964">Secreted</keyword>
<feature type="domain" description="Crinkler effector protein N-terminal" evidence="4">
    <location>
        <begin position="27"/>
        <end position="124"/>
    </location>
</feature>
<dbReference type="GO" id="GO:0005576">
    <property type="term" value="C:extracellular region"/>
    <property type="evidence" value="ECO:0007669"/>
    <property type="project" value="UniProtKB-SubCell"/>
</dbReference>
<dbReference type="AlphaFoldDB" id="A0A9P5SSW4"/>
<dbReference type="EMBL" id="JAAAUY010000085">
    <property type="protein sequence ID" value="KAF9335799.1"/>
    <property type="molecule type" value="Genomic_DNA"/>
</dbReference>
<protein>
    <recommendedName>
        <fullName evidence="4">Crinkler effector protein N-terminal domain-containing protein</fullName>
    </recommendedName>
</protein>
<reference evidence="5" key="1">
    <citation type="journal article" date="2020" name="Fungal Divers.">
        <title>Resolving the Mortierellaceae phylogeny through synthesis of multi-gene phylogenetics and phylogenomics.</title>
        <authorList>
            <person name="Vandepol N."/>
            <person name="Liber J."/>
            <person name="Desiro A."/>
            <person name="Na H."/>
            <person name="Kennedy M."/>
            <person name="Barry K."/>
            <person name="Grigoriev I.V."/>
            <person name="Miller A.N."/>
            <person name="O'Donnell K."/>
            <person name="Stajich J.E."/>
            <person name="Bonito G."/>
        </authorList>
    </citation>
    <scope>NUCLEOTIDE SEQUENCE</scope>
    <source>
        <strain evidence="5">NVP1</strain>
    </source>
</reference>
<evidence type="ECO:0000256" key="1">
    <source>
        <dbReference type="ARBA" id="ARBA00004340"/>
    </source>
</evidence>
<accession>A0A9P5SSW4</accession>
<proteinExistence type="predicted"/>
<keyword evidence="6" id="KW-1185">Reference proteome</keyword>
<dbReference type="GO" id="GO:0043657">
    <property type="term" value="C:host cell"/>
    <property type="evidence" value="ECO:0007669"/>
    <property type="project" value="UniProtKB-SubCell"/>
</dbReference>
<evidence type="ECO:0000256" key="2">
    <source>
        <dbReference type="ARBA" id="ARBA00004613"/>
    </source>
</evidence>
<evidence type="ECO:0000256" key="3">
    <source>
        <dbReference type="ARBA" id="ARBA00022525"/>
    </source>
</evidence>
<gene>
    <name evidence="5" type="ORF">BG006_010603</name>
</gene>
<evidence type="ECO:0000313" key="5">
    <source>
        <dbReference type="EMBL" id="KAF9335799.1"/>
    </source>
</evidence>
<dbReference type="InterPro" id="IPR045379">
    <property type="entry name" value="Crinkler_N"/>
</dbReference>
<dbReference type="Proteomes" id="UP000696485">
    <property type="component" value="Unassembled WGS sequence"/>
</dbReference>
<sequence length="136" mass="15076">MSPGYTPIPADAETVVDMLSSTELLLLFGIVDGQLISNAFSVRVSPESTVDDLKKLIKAAKAPSFVHIPADELRLVRVSIPYDEQELAPIRLRSLVFKRPLHPFDNLREVFGDPVPRDSIHFIIDTKPLGTISNNN</sequence>
<organism evidence="5 6">
    <name type="scientific">Podila minutissima</name>
    <dbReference type="NCBI Taxonomy" id="64525"/>
    <lineage>
        <taxon>Eukaryota</taxon>
        <taxon>Fungi</taxon>
        <taxon>Fungi incertae sedis</taxon>
        <taxon>Mucoromycota</taxon>
        <taxon>Mortierellomycotina</taxon>
        <taxon>Mortierellomycetes</taxon>
        <taxon>Mortierellales</taxon>
        <taxon>Mortierellaceae</taxon>
        <taxon>Podila</taxon>
    </lineage>
</organism>
<comment type="caution">
    <text evidence="5">The sequence shown here is derived from an EMBL/GenBank/DDBJ whole genome shotgun (WGS) entry which is preliminary data.</text>
</comment>
<dbReference type="Pfam" id="PF20147">
    <property type="entry name" value="Crinkler"/>
    <property type="match status" value="1"/>
</dbReference>